<proteinExistence type="predicted"/>
<feature type="domain" description="Glycosyltransferase RgtA/B/C/D-like" evidence="10">
    <location>
        <begin position="92"/>
        <end position="244"/>
    </location>
</feature>
<dbReference type="PANTHER" id="PTHR33908:SF3">
    <property type="entry name" value="UNDECAPRENYL PHOSPHATE-ALPHA-4-AMINO-4-DEOXY-L-ARABINOSE ARABINOSYL TRANSFERASE"/>
    <property type="match status" value="1"/>
</dbReference>
<dbReference type="PANTHER" id="PTHR33908">
    <property type="entry name" value="MANNOSYLTRANSFERASE YKCB-RELATED"/>
    <property type="match status" value="1"/>
</dbReference>
<name>A0ABP8U1Z9_9ACTN</name>
<evidence type="ECO:0000259" key="10">
    <source>
        <dbReference type="Pfam" id="PF13231"/>
    </source>
</evidence>
<feature type="region of interest" description="Disordered" evidence="8">
    <location>
        <begin position="13"/>
        <end position="33"/>
    </location>
</feature>
<evidence type="ECO:0000256" key="2">
    <source>
        <dbReference type="ARBA" id="ARBA00022475"/>
    </source>
</evidence>
<feature type="compositionally biased region" description="Basic and acidic residues" evidence="8">
    <location>
        <begin position="16"/>
        <end position="28"/>
    </location>
</feature>
<reference evidence="12" key="1">
    <citation type="journal article" date="2019" name="Int. J. Syst. Evol. Microbiol.">
        <title>The Global Catalogue of Microorganisms (GCM) 10K type strain sequencing project: providing services to taxonomists for standard genome sequencing and annotation.</title>
        <authorList>
            <consortium name="The Broad Institute Genomics Platform"/>
            <consortium name="The Broad Institute Genome Sequencing Center for Infectious Disease"/>
            <person name="Wu L."/>
            <person name="Ma J."/>
        </authorList>
    </citation>
    <scope>NUCLEOTIDE SEQUENCE [LARGE SCALE GENOMIC DNA]</scope>
    <source>
        <strain evidence="12">JCM 17939</strain>
    </source>
</reference>
<feature type="transmembrane region" description="Helical" evidence="9">
    <location>
        <begin position="273"/>
        <end position="295"/>
    </location>
</feature>
<sequence>MFVKIEQELATAARPDPADGVRSGERRMPSAGPRWRAAVVPGVPGLAALAMGLWGAGRLSWWRDEAVTAGVAHRPVVDILRFVAHLDAVHAVYYLFIHCWMSVFGASELSLRLPSIAAFAVAAAGTAILGWRLLSPSGGLLAGLLYTASPFANHYAHEARSYALVTALTVVSTILFLRLVESGTRRSAAAYGAGLVALGLVHLFALLVGAAHLVSLLVARRNGVGVPLRRCFGAVTCAALVLSPLVAVAASQRDVLNWLRRPGWTDAWTQMKAFAGGSATAWLLIAAVVGGTALARRRGPVGVRALALPWLVVPTATLMLISQVSPCYLGRYVIGSLPALALSAAAGLVRLPYRAWIIALVTIGVLAAPRQIAQRRPENWPDHLREAAAIVDRYRHDGDAIVYLPINRRAVGEAYPETFHRLRDIAMLRSPAQAADLGGTEVDAAQVVSRLRDRATTRVWLMEGQTLWRGPSLDAQNRAKVETLERDFRQTGRWQVRGLTLTLFAR</sequence>
<keyword evidence="5 9" id="KW-0812">Transmembrane</keyword>
<comment type="subcellular location">
    <subcellularLocation>
        <location evidence="1">Cell membrane</location>
        <topology evidence="1">Multi-pass membrane protein</topology>
    </subcellularLocation>
</comment>
<evidence type="ECO:0000256" key="7">
    <source>
        <dbReference type="ARBA" id="ARBA00023136"/>
    </source>
</evidence>
<keyword evidence="12" id="KW-1185">Reference proteome</keyword>
<feature type="transmembrane region" description="Helical" evidence="9">
    <location>
        <begin position="301"/>
        <end position="321"/>
    </location>
</feature>
<keyword evidence="2" id="KW-1003">Cell membrane</keyword>
<feature type="transmembrane region" description="Helical" evidence="9">
    <location>
        <begin position="189"/>
        <end position="212"/>
    </location>
</feature>
<feature type="transmembrane region" description="Helical" evidence="9">
    <location>
        <begin position="355"/>
        <end position="373"/>
    </location>
</feature>
<evidence type="ECO:0000256" key="5">
    <source>
        <dbReference type="ARBA" id="ARBA00022692"/>
    </source>
</evidence>
<keyword evidence="4" id="KW-0808">Transferase</keyword>
<evidence type="ECO:0000256" key="4">
    <source>
        <dbReference type="ARBA" id="ARBA00022679"/>
    </source>
</evidence>
<keyword evidence="6 9" id="KW-1133">Transmembrane helix</keyword>
<evidence type="ECO:0000313" key="12">
    <source>
        <dbReference type="Proteomes" id="UP001501442"/>
    </source>
</evidence>
<keyword evidence="7 9" id="KW-0472">Membrane</keyword>
<keyword evidence="3" id="KW-0328">Glycosyltransferase</keyword>
<evidence type="ECO:0000256" key="3">
    <source>
        <dbReference type="ARBA" id="ARBA00022676"/>
    </source>
</evidence>
<evidence type="ECO:0000256" key="9">
    <source>
        <dbReference type="SAM" id="Phobius"/>
    </source>
</evidence>
<feature type="transmembrane region" description="Helical" evidence="9">
    <location>
        <begin position="116"/>
        <end position="134"/>
    </location>
</feature>
<protein>
    <recommendedName>
        <fullName evidence="10">Glycosyltransferase RgtA/B/C/D-like domain-containing protein</fullName>
    </recommendedName>
</protein>
<feature type="transmembrane region" description="Helical" evidence="9">
    <location>
        <begin position="159"/>
        <end position="177"/>
    </location>
</feature>
<feature type="transmembrane region" description="Helical" evidence="9">
    <location>
        <begin position="232"/>
        <end position="252"/>
    </location>
</feature>
<dbReference type="InterPro" id="IPR038731">
    <property type="entry name" value="RgtA/B/C-like"/>
</dbReference>
<comment type="caution">
    <text evidence="11">The sequence shown here is derived from an EMBL/GenBank/DDBJ whole genome shotgun (WGS) entry which is preliminary data.</text>
</comment>
<gene>
    <name evidence="11" type="ORF">GCM10023196_011910</name>
</gene>
<feature type="transmembrane region" description="Helical" evidence="9">
    <location>
        <begin position="35"/>
        <end position="56"/>
    </location>
</feature>
<dbReference type="InterPro" id="IPR050297">
    <property type="entry name" value="LipidA_mod_glycosyltrf_83"/>
</dbReference>
<accession>A0ABP8U1Z9</accession>
<evidence type="ECO:0000256" key="6">
    <source>
        <dbReference type="ARBA" id="ARBA00022989"/>
    </source>
</evidence>
<dbReference type="Proteomes" id="UP001501442">
    <property type="component" value="Unassembled WGS sequence"/>
</dbReference>
<organism evidence="11 12">
    <name type="scientific">Actinoallomurus vinaceus</name>
    <dbReference type="NCBI Taxonomy" id="1080074"/>
    <lineage>
        <taxon>Bacteria</taxon>
        <taxon>Bacillati</taxon>
        <taxon>Actinomycetota</taxon>
        <taxon>Actinomycetes</taxon>
        <taxon>Streptosporangiales</taxon>
        <taxon>Thermomonosporaceae</taxon>
        <taxon>Actinoallomurus</taxon>
    </lineage>
</organism>
<dbReference type="Pfam" id="PF13231">
    <property type="entry name" value="PMT_2"/>
    <property type="match status" value="1"/>
</dbReference>
<dbReference type="EMBL" id="BAABHK010000001">
    <property type="protein sequence ID" value="GAA4621870.1"/>
    <property type="molecule type" value="Genomic_DNA"/>
</dbReference>
<feature type="transmembrane region" description="Helical" evidence="9">
    <location>
        <begin position="91"/>
        <end position="109"/>
    </location>
</feature>
<evidence type="ECO:0000256" key="1">
    <source>
        <dbReference type="ARBA" id="ARBA00004651"/>
    </source>
</evidence>
<evidence type="ECO:0000313" key="11">
    <source>
        <dbReference type="EMBL" id="GAA4621870.1"/>
    </source>
</evidence>
<evidence type="ECO:0000256" key="8">
    <source>
        <dbReference type="SAM" id="MobiDB-lite"/>
    </source>
</evidence>